<evidence type="ECO:0000313" key="3">
    <source>
        <dbReference type="Proteomes" id="UP001292094"/>
    </source>
</evidence>
<dbReference type="Proteomes" id="UP001292094">
    <property type="component" value="Unassembled WGS sequence"/>
</dbReference>
<gene>
    <name evidence="2" type="ORF">Pmani_025413</name>
</gene>
<feature type="region of interest" description="Disordered" evidence="1">
    <location>
        <begin position="411"/>
        <end position="434"/>
    </location>
</feature>
<comment type="caution">
    <text evidence="2">The sequence shown here is derived from an EMBL/GenBank/DDBJ whole genome shotgun (WGS) entry which is preliminary data.</text>
</comment>
<evidence type="ECO:0008006" key="4">
    <source>
        <dbReference type="Google" id="ProtNLM"/>
    </source>
</evidence>
<reference evidence="2" key="1">
    <citation type="submission" date="2023-11" db="EMBL/GenBank/DDBJ databases">
        <title>Genome assemblies of two species of porcelain crab, Petrolisthes cinctipes and Petrolisthes manimaculis (Anomura: Porcellanidae).</title>
        <authorList>
            <person name="Angst P."/>
        </authorList>
    </citation>
    <scope>NUCLEOTIDE SEQUENCE</scope>
    <source>
        <strain evidence="2">PB745_02</strain>
        <tissue evidence="2">Gill</tissue>
    </source>
</reference>
<dbReference type="EMBL" id="JAWZYT010002718">
    <property type="protein sequence ID" value="KAK4302506.1"/>
    <property type="molecule type" value="Genomic_DNA"/>
</dbReference>
<name>A0AAE1P782_9EUCA</name>
<organism evidence="2 3">
    <name type="scientific">Petrolisthes manimaculis</name>
    <dbReference type="NCBI Taxonomy" id="1843537"/>
    <lineage>
        <taxon>Eukaryota</taxon>
        <taxon>Metazoa</taxon>
        <taxon>Ecdysozoa</taxon>
        <taxon>Arthropoda</taxon>
        <taxon>Crustacea</taxon>
        <taxon>Multicrustacea</taxon>
        <taxon>Malacostraca</taxon>
        <taxon>Eumalacostraca</taxon>
        <taxon>Eucarida</taxon>
        <taxon>Decapoda</taxon>
        <taxon>Pleocyemata</taxon>
        <taxon>Anomura</taxon>
        <taxon>Galatheoidea</taxon>
        <taxon>Porcellanidae</taxon>
        <taxon>Petrolisthes</taxon>
    </lineage>
</organism>
<keyword evidence="3" id="KW-1185">Reference proteome</keyword>
<accession>A0AAE1P782</accession>
<evidence type="ECO:0000313" key="2">
    <source>
        <dbReference type="EMBL" id="KAK4302506.1"/>
    </source>
</evidence>
<evidence type="ECO:0000256" key="1">
    <source>
        <dbReference type="SAM" id="MobiDB-lite"/>
    </source>
</evidence>
<dbReference type="AlphaFoldDB" id="A0AAE1P782"/>
<sequence>MADALSDNFCSLCGFSFFRFGSDNLNIKTSLASNDVENSGLLKKLNIKVSPLKEELIFICFACRNVFINYNHAKENFEVREKQAMDLLLGPVQTENKELLPFVPYLKRNCLRGSNSEVSPPKIQKLDVSACDTNSQVNNLIPKNEDELKMATQSAPPPGTNNIEGENGIKPKKVKIVRQETMAFVEKGHYRSALEKLWRNSKRFRLCCRSLISLVVKKETKELLKHSTLFTHEVGMNTIGDIDWQPTMNIVSKVAPTTLCLLSALLGKKMNNLSKNEERSNYNIIGCLLSQVLYKRFKKKASFIPQVHSLYLHQNGIPSQVCKMLHLLGLAIPAGRLASILRERDAWQEEQTVMWKRELEVVLEGIHAITDSSQKQLTEEKKREKIQLSKFAQVRSYGLCWGRIPPPKKIQDAQAITSPHRNKEEPNKTTTATLPNPVLSQAYIAHNRVPFNTIQRHNENRAADSISFEEFVPDSEDFLRVREQMEREVQKILVQHIASFNDVSVIETHKNSTVMSQSSCVVEAGRPFHHPTDNGSAASALKRLGGFRGQVKGELIPLVVYGGQEAVELTVGAKDVMSCFSDKADRLDGLEPAITDYGRDALLARDVISIFFPNGLEENEGILKHLRLDPKFLRKCETTKNTTTIHSFIKTLAHYYTLALGEEKLTGVRTGKLSMSPDEKKKILERIAEDIVVDVWPQIDSDSFDSVRQGNEPVADRECCYEDCVNYNENAVMACSERCGRPFYLCCRIHQNEGLVECGRRENCRRGAWFHLNRRCSGLLKAPRDDWLCRWCAPRRGITGNNSEVTDEKEGAWEYHRSLLWHCLLILVGRAAEGQGNGWLQHAVWKVCMPLFETRGHTQYLQQGYSFLSGVAGRIPRLTAHDMVHNRTVNLTGGPDSNMSWERAVRFLNCERKWTSSERGAESKRVPGHFAYSIKTAWERDICSLTRRREESDDPLKLAPRVALELFAGNILYTSPPPSGITKHTGHIISITDPHRMNKKLTELCRKDATRQMNEREDEVLE</sequence>
<proteinExistence type="predicted"/>
<protein>
    <recommendedName>
        <fullName evidence="4">Zinc finger PHD-type domain-containing protein</fullName>
    </recommendedName>
</protein>